<gene>
    <name evidence="1" type="ORF">FOB60_004925</name>
</gene>
<dbReference type="InterPro" id="IPR035426">
    <property type="entry name" value="Gemin2/Brr1"/>
</dbReference>
<protein>
    <submittedName>
        <fullName evidence="1">Survival motor neuron (SMN) interacting protein 1 (SIP1) family protein</fullName>
    </submittedName>
</protein>
<dbReference type="GO" id="GO:0000387">
    <property type="term" value="P:spliceosomal snRNP assembly"/>
    <property type="evidence" value="ECO:0007669"/>
    <property type="project" value="InterPro"/>
</dbReference>
<dbReference type="Gene3D" id="1.20.58.1070">
    <property type="match status" value="1"/>
</dbReference>
<dbReference type="Proteomes" id="UP000590412">
    <property type="component" value="Unassembled WGS sequence"/>
</dbReference>
<accession>A0A8X7NI71</accession>
<name>A0A8X7NI71_CANPA</name>
<evidence type="ECO:0000313" key="2">
    <source>
        <dbReference type="Proteomes" id="UP000590412"/>
    </source>
</evidence>
<dbReference type="AlphaFoldDB" id="A0A8X7NI71"/>
<dbReference type="Pfam" id="PF04938">
    <property type="entry name" value="SIP1"/>
    <property type="match status" value="1"/>
</dbReference>
<organism evidence="1 2">
    <name type="scientific">Candida parapsilosis</name>
    <name type="common">Yeast</name>
    <dbReference type="NCBI Taxonomy" id="5480"/>
    <lineage>
        <taxon>Eukaryota</taxon>
        <taxon>Fungi</taxon>
        <taxon>Dikarya</taxon>
        <taxon>Ascomycota</taxon>
        <taxon>Saccharomycotina</taxon>
        <taxon>Pichiomycetes</taxon>
        <taxon>Debaryomycetaceae</taxon>
        <taxon>Candida/Lodderomyces clade</taxon>
        <taxon>Candida</taxon>
    </lineage>
</organism>
<sequence>MESRANDDELNFSPALPVDDINTDQDVLHYLQNVRNEANTINQILYHDKSEHIHVGEGELFLTQELILDGDVEFDEWAHQLVIKFKLLKEKIRSQDTELISYDNKYSLKWKTAFKHSPPDINYVIYALDRKMCFDILVELTKRLSITMKETFGQWIWKLFLKLDNLLEASECSILRELAKTAMKLKSKLDESSTVENSIARFTFDMIVVIVGTYYGQSDLLRGR</sequence>
<reference evidence="1" key="1">
    <citation type="submission" date="2020-03" db="EMBL/GenBank/DDBJ databases">
        <title>FDA dAtabase for Regulatory Grade micrObial Sequences (FDA-ARGOS): Supporting development and validation of Infectious Disease Dx tests.</title>
        <authorList>
            <person name="Campos J."/>
            <person name="Goldberg B."/>
            <person name="Tallon L."/>
            <person name="Sadzewicz L."/>
            <person name="Vavikolanu K."/>
            <person name="Mehta A."/>
            <person name="Aluvathingal J."/>
            <person name="Nadendla S."/>
            <person name="Nandy P."/>
            <person name="Geyer C."/>
            <person name="Yan Y."/>
            <person name="Sichtig H."/>
        </authorList>
    </citation>
    <scope>NUCLEOTIDE SEQUENCE [LARGE SCALE GENOMIC DNA]</scope>
    <source>
        <strain evidence="1">FDAARGOS_652</strain>
    </source>
</reference>
<evidence type="ECO:0000313" key="1">
    <source>
        <dbReference type="EMBL" id="KAF6045353.1"/>
    </source>
</evidence>
<comment type="caution">
    <text evidence="1">The sequence shown here is derived from an EMBL/GenBank/DDBJ whole genome shotgun (WGS) entry which is preliminary data.</text>
</comment>
<dbReference type="EMBL" id="JABWAB010000009">
    <property type="protein sequence ID" value="KAF6045353.1"/>
    <property type="molecule type" value="Genomic_DNA"/>
</dbReference>
<proteinExistence type="predicted"/>